<dbReference type="Proteomes" id="UP000041254">
    <property type="component" value="Unassembled WGS sequence"/>
</dbReference>
<feature type="compositionally biased region" description="Gly residues" evidence="2">
    <location>
        <begin position="949"/>
        <end position="971"/>
    </location>
</feature>
<feature type="compositionally biased region" description="Pro residues" evidence="2">
    <location>
        <begin position="345"/>
        <end position="359"/>
    </location>
</feature>
<dbReference type="InParanoid" id="A0A0G4EG96"/>
<feature type="compositionally biased region" description="Polar residues" evidence="2">
    <location>
        <begin position="121"/>
        <end position="130"/>
    </location>
</feature>
<evidence type="ECO:0000256" key="1">
    <source>
        <dbReference type="SAM" id="Coils"/>
    </source>
</evidence>
<feature type="compositionally biased region" description="Low complexity" evidence="2">
    <location>
        <begin position="777"/>
        <end position="788"/>
    </location>
</feature>
<gene>
    <name evidence="3" type="ORF">Vbra_11966</name>
</gene>
<feature type="coiled-coil region" evidence="1">
    <location>
        <begin position="1501"/>
        <end position="1528"/>
    </location>
</feature>
<feature type="compositionally biased region" description="Low complexity" evidence="2">
    <location>
        <begin position="566"/>
        <end position="575"/>
    </location>
</feature>
<feature type="compositionally biased region" description="Gly residues" evidence="2">
    <location>
        <begin position="1556"/>
        <end position="1572"/>
    </location>
</feature>
<feature type="compositionally biased region" description="Polar residues" evidence="2">
    <location>
        <begin position="148"/>
        <end position="158"/>
    </location>
</feature>
<feature type="compositionally biased region" description="Pro residues" evidence="2">
    <location>
        <begin position="508"/>
        <end position="517"/>
    </location>
</feature>
<feature type="compositionally biased region" description="Basic residues" evidence="2">
    <location>
        <begin position="1122"/>
        <end position="1132"/>
    </location>
</feature>
<feature type="compositionally biased region" description="Basic and acidic residues" evidence="2">
    <location>
        <begin position="1706"/>
        <end position="1715"/>
    </location>
</feature>
<dbReference type="OMA" id="QPVHIER"/>
<feature type="compositionally biased region" description="Low complexity" evidence="2">
    <location>
        <begin position="134"/>
        <end position="147"/>
    </location>
</feature>
<feature type="compositionally biased region" description="Gly residues" evidence="2">
    <location>
        <begin position="1668"/>
        <end position="1677"/>
    </location>
</feature>
<accession>A0A0G4EG96</accession>
<feature type="region of interest" description="Disordered" evidence="2">
    <location>
        <begin position="1653"/>
        <end position="1715"/>
    </location>
</feature>
<feature type="compositionally biased region" description="Low complexity" evidence="2">
    <location>
        <begin position="1243"/>
        <end position="1253"/>
    </location>
</feature>
<feature type="compositionally biased region" description="Basic and acidic residues" evidence="2">
    <location>
        <begin position="1394"/>
        <end position="1404"/>
    </location>
</feature>
<keyword evidence="4" id="KW-1185">Reference proteome</keyword>
<feature type="region of interest" description="Disordered" evidence="2">
    <location>
        <begin position="1531"/>
        <end position="1581"/>
    </location>
</feature>
<feature type="region of interest" description="Disordered" evidence="2">
    <location>
        <begin position="1361"/>
        <end position="1404"/>
    </location>
</feature>
<feature type="compositionally biased region" description="Polar residues" evidence="2">
    <location>
        <begin position="361"/>
        <end position="383"/>
    </location>
</feature>
<feature type="compositionally biased region" description="Basic and acidic residues" evidence="2">
    <location>
        <begin position="975"/>
        <end position="984"/>
    </location>
</feature>
<reference evidence="3 4" key="1">
    <citation type="submission" date="2014-11" db="EMBL/GenBank/DDBJ databases">
        <authorList>
            <person name="Zhu J."/>
            <person name="Qi W."/>
            <person name="Song R."/>
        </authorList>
    </citation>
    <scope>NUCLEOTIDE SEQUENCE [LARGE SCALE GENOMIC DNA]</scope>
</reference>
<feature type="compositionally biased region" description="Basic and acidic residues" evidence="2">
    <location>
        <begin position="931"/>
        <end position="948"/>
    </location>
</feature>
<evidence type="ECO:0000313" key="4">
    <source>
        <dbReference type="Proteomes" id="UP000041254"/>
    </source>
</evidence>
<keyword evidence="1" id="KW-0175">Coiled coil</keyword>
<feature type="region of interest" description="Disordered" evidence="2">
    <location>
        <begin position="1"/>
        <end position="689"/>
    </location>
</feature>
<dbReference type="EMBL" id="CDMY01000228">
    <property type="protein sequence ID" value="CEL95536.1"/>
    <property type="molecule type" value="Genomic_DNA"/>
</dbReference>
<proteinExistence type="predicted"/>
<feature type="compositionally biased region" description="Low complexity" evidence="2">
    <location>
        <begin position="518"/>
        <end position="536"/>
    </location>
</feature>
<protein>
    <submittedName>
        <fullName evidence="3">Uncharacterized protein</fullName>
    </submittedName>
</protein>
<evidence type="ECO:0000256" key="2">
    <source>
        <dbReference type="SAM" id="MobiDB-lite"/>
    </source>
</evidence>
<evidence type="ECO:0000313" key="3">
    <source>
        <dbReference type="EMBL" id="CEL95536.1"/>
    </source>
</evidence>
<feature type="compositionally biased region" description="Low complexity" evidence="2">
    <location>
        <begin position="1538"/>
        <end position="1551"/>
    </location>
</feature>
<organism evidence="3 4">
    <name type="scientific">Vitrella brassicaformis (strain CCMP3155)</name>
    <dbReference type="NCBI Taxonomy" id="1169540"/>
    <lineage>
        <taxon>Eukaryota</taxon>
        <taxon>Sar</taxon>
        <taxon>Alveolata</taxon>
        <taxon>Colpodellida</taxon>
        <taxon>Vitrellaceae</taxon>
        <taxon>Vitrella</taxon>
    </lineage>
</organism>
<feature type="compositionally biased region" description="Basic and acidic residues" evidence="2">
    <location>
        <begin position="722"/>
        <end position="731"/>
    </location>
</feature>
<sequence length="1715" mass="179591">MDQGDRALRRSGRIAARTQNASSTQSEPPPDGASSSGGGAELHSRPRRGTAMAKRPPKPKSTVSHAPASHTSHGHPFIHPDAQIHDDNVAGGGGGAAAASAVEPQDPLRHLSGGTGDEGNQRFSAISSVHFTDPSQMSSPPQYSSFPLSDSHTSSPANRSEAAPSEAGPLQFNQEDAVGGGRVFSFGPPDGDGAGGEVDVDDEPMAEEGGDHGEGEGEGEVVLAPAEDGVPVFGVPEHIPMDTTPATIERREGTRLTDQSPVTVRGPAAASPAPDEGPDDSIAVPRPVGGLPLTPSKTQVHGQPRGGPQATPPGNYRFFARAGLQPVHIERTPSSAFPGCSPSPQTKPIPDPSPAPPSPSFGDNQQQAPSTPSPPDNAQQTQDGPAEEPPPATRTGEMAVVAGAENEGEGNDSELMPLASPSPDPGGHGAREGRRTAAFGTEEDAAPSRREGAGVGEGEQQLRGPQATPPGNYRYFARAGLQPVHIERTPSSAFPGCSPSPHTKTLPDPSPSPPSPPRDFSMPDSPVSFGDNQQQAPSPPSPPDNPQQTQDGPVDEPPPATRTEEAAAVAGVESVVEGDDSNLMPLASPSPDSGGRGGRESRLTAAFGSTEDAHDDAFSFGAPAAAPSPVFTFEPQQQQQQQRSGGNGDAAPLSSQLPPPEQAADDNHIGSMAGARFSFGRTEEDKTQERAMAALEEVIMRGTIRAAVEKEVAGAAVGQPAEEVRGEDARRRRDSIRPLPAATEQGEGEAGGGEKKEIKIAAAVFEPKRTHRPQPSPLRTPTRLKLPPEIVPHPESAAASKPKGAFPSIKILRPEYEKRGKSKGIGKPTHTRPPSSRSVVETGNRQKRGKGGTPGHTPPGTPRFGNRTPNKDDKTPHHAHGSRLGPMDGGKGMLPRPPSPLLGVDKRPSPFVPRKGGMGVGAGVGVADGDELLRAAVREDEKEKEKGDGGGVSGGEGAAGSGVGVGVGGVGSVRPADRLEDKRRLSTVPRKGLGSRIDRLPEAANRAPGRLSIRPPTLVGKAKQRPRSRAALSSLPSVAEDGDEWGAHGHDGGGGGGGRWCDIVDPQMTSEHPSPLEDKKASTPARRARNPESIIRSDLKEVFPTADAILIAPPDNPAPAARHSHKASRKSRSMSPPPATPTHPKKPQKPPLPPGARLVAGSGASRPPRPLMVPTPNGAGVPASPAVSVMSVRSIDSRVTPPVSVERIKRRLFVKNAPPKEKEMEKERRPSLLHQRISRGSLAGPAPKTAAKAAGRRESLARPDEWEFTEMEDGEAVPLDADEGGDLDEGGMGDVCVGEGDGYGAGRLSVYERFEEWADESIVGEEEAAVVDAQEDTQKAKDATHGKLGVDGTPAAAAAAAASVEGGLQRPRAKSMLPRLPYRSTKPKPAAIQTRDKQTTERGVGETYRGATMAPADFNFDGFDELSDNEQALELIRQAVKKEYDAIEAQFGATSWQARLAARVCDDAIRRTFTRMEEEANVEEDSPPGGVSQELACVLKEQHLGREIQQLQHTRDKLTAKIAQWEAAIKEYPPVPHQGQQQDTAEQTTDDTQQKPGGGGVSTDSGGGGAGAGAADAAPVEPQHDASIALLSKVEEGQRRLSQIDRWLSNTVQPIQEDFIRHLVASSSQYAPPRPIQDTPRAMRLVGRLANAMQEEMSRRPSARQSLTGGGSPGGRSSGAPTVSVPQPRPDTRLPRGPPTDSGNASEREGDGTKG</sequence>
<feature type="compositionally biased region" description="Gly residues" evidence="2">
    <location>
        <begin position="916"/>
        <end position="926"/>
    </location>
</feature>
<feature type="region of interest" description="Disordered" evidence="2">
    <location>
        <begin position="1216"/>
        <end position="1298"/>
    </location>
</feature>
<feature type="compositionally biased region" description="Basic and acidic residues" evidence="2">
    <location>
        <begin position="1255"/>
        <end position="1265"/>
    </location>
</feature>
<dbReference type="VEuPathDB" id="CryptoDB:Vbra_11966"/>
<name>A0A0G4EG96_VITBC</name>
<feature type="compositionally biased region" description="Polar residues" evidence="2">
    <location>
        <begin position="832"/>
        <end position="843"/>
    </location>
</feature>
<feature type="compositionally biased region" description="Acidic residues" evidence="2">
    <location>
        <begin position="1266"/>
        <end position="1291"/>
    </location>
</feature>
<feature type="compositionally biased region" description="Low complexity" evidence="2">
    <location>
        <begin position="618"/>
        <end position="629"/>
    </location>
</feature>
<feature type="compositionally biased region" description="Basic and acidic residues" evidence="2">
    <location>
        <begin position="1218"/>
        <end position="1230"/>
    </location>
</feature>
<feature type="compositionally biased region" description="Acidic residues" evidence="2">
    <location>
        <begin position="198"/>
        <end position="208"/>
    </location>
</feature>
<feature type="region of interest" description="Disordered" evidence="2">
    <location>
        <begin position="712"/>
        <end position="1183"/>
    </location>
</feature>